<comment type="caution">
    <text evidence="1">The sequence shown here is derived from an EMBL/GenBank/DDBJ whole genome shotgun (WGS) entry which is preliminary data.</text>
</comment>
<dbReference type="EMBL" id="SNRY01008484">
    <property type="protein sequence ID" value="KAA6308447.1"/>
    <property type="molecule type" value="Genomic_DNA"/>
</dbReference>
<reference evidence="1" key="1">
    <citation type="submission" date="2019-03" db="EMBL/GenBank/DDBJ databases">
        <title>Single cell metagenomics reveals metabolic interactions within the superorganism composed of flagellate Streblomastix strix and complex community of Bacteroidetes bacteria on its surface.</title>
        <authorList>
            <person name="Treitli S.C."/>
            <person name="Kolisko M."/>
            <person name="Husnik F."/>
            <person name="Keeling P."/>
            <person name="Hampl V."/>
        </authorList>
    </citation>
    <scope>NUCLEOTIDE SEQUENCE</scope>
    <source>
        <strain evidence="1">STM</strain>
    </source>
</reference>
<feature type="non-terminal residue" evidence="1">
    <location>
        <position position="1"/>
    </location>
</feature>
<accession>A0A5J4PG49</accession>
<name>A0A5J4PG49_9ZZZZ</name>
<dbReference type="AlphaFoldDB" id="A0A5J4PG49"/>
<protein>
    <submittedName>
        <fullName evidence="1">Uncharacterized protein</fullName>
    </submittedName>
</protein>
<evidence type="ECO:0000313" key="1">
    <source>
        <dbReference type="EMBL" id="KAA6308447.1"/>
    </source>
</evidence>
<gene>
    <name evidence="1" type="ORF">EZS27_039888</name>
</gene>
<organism evidence="1">
    <name type="scientific">termite gut metagenome</name>
    <dbReference type="NCBI Taxonomy" id="433724"/>
    <lineage>
        <taxon>unclassified sequences</taxon>
        <taxon>metagenomes</taxon>
        <taxon>organismal metagenomes</taxon>
    </lineage>
</organism>
<sequence>YLYLIIDRNADTRMQKSKVEMDKILSSW</sequence>
<proteinExistence type="predicted"/>